<keyword evidence="9 10" id="KW-0456">Lyase</keyword>
<evidence type="ECO:0000313" key="12">
    <source>
        <dbReference type="EMBL" id="KAG7192361.1"/>
    </source>
</evidence>
<dbReference type="PANTHER" id="PTHR12743:SF0">
    <property type="entry name" value="HOLOCYTOCHROME C-TYPE SYNTHASE"/>
    <property type="match status" value="1"/>
</dbReference>
<dbReference type="PROSITE" id="PS00821">
    <property type="entry name" value="CYTO_HEME_LYASE_1"/>
    <property type="match status" value="1"/>
</dbReference>
<name>A0A9P7V702_9ASCO</name>
<comment type="similarity">
    <text evidence="2 10">Belongs to the cytochrome c-type heme lyase family.</text>
</comment>
<keyword evidence="5 10" id="KW-0999">Mitochondrion inner membrane</keyword>
<proteinExistence type="inferred from homology"/>
<comment type="subcellular location">
    <subcellularLocation>
        <location evidence="1 10">Mitochondrion inner membrane</location>
    </subcellularLocation>
</comment>
<dbReference type="EMBL" id="JAHMUF010000018">
    <property type="protein sequence ID" value="KAG7192361.1"/>
    <property type="molecule type" value="Genomic_DNA"/>
</dbReference>
<keyword evidence="4 10" id="KW-0479">Metal-binding</keyword>
<dbReference type="GeneID" id="66115134"/>
<comment type="function">
    <text evidence="10">Lyase that catalyzes the covalent linking of the heme group to the cytochrome C apoprotein to produce the mature functional cytochrome.</text>
</comment>
<sequence length="239" mass="27428">MSDSTDSNEPRCPVDTSKWGSLKSKCPVPHNAREEWLRKVSVTVPEAIEVSDKDNCNSDRFSNTLKDTTTSKVDLPIEREISLIPRTLTSGNWIYPSQKQFFEAMQRKNWNPEAQDMKTVVPIHNMVNEMAWQHILNWEQSYHEETVAKCGGITLSSFKGDATKLTPRAWIKANVFQMDKPFDRHDWKVDRCGVSIEYVIDFYTVQNANGKPGFFLDVRPKLNSWEGIKLRGLRAMGMA</sequence>
<keyword evidence="8 10" id="KW-0472">Membrane</keyword>
<dbReference type="RefSeq" id="XP_043047911.1">
    <property type="nucleotide sequence ID" value="XM_043192543.1"/>
</dbReference>
<evidence type="ECO:0000256" key="11">
    <source>
        <dbReference type="SAM" id="MobiDB-lite"/>
    </source>
</evidence>
<evidence type="ECO:0000313" key="13">
    <source>
        <dbReference type="Proteomes" id="UP000790833"/>
    </source>
</evidence>
<dbReference type="PANTHER" id="PTHR12743">
    <property type="entry name" value="CYTOCHROME C1 HEME LYASE"/>
    <property type="match status" value="1"/>
</dbReference>
<evidence type="ECO:0000256" key="4">
    <source>
        <dbReference type="ARBA" id="ARBA00022723"/>
    </source>
</evidence>
<gene>
    <name evidence="12" type="primary">CYT2</name>
    <name evidence="12" type="ORF">KQ657_001760</name>
</gene>
<dbReference type="AlphaFoldDB" id="A0A9P7V702"/>
<dbReference type="EC" id="4.4.1.17" evidence="10"/>
<organism evidence="12 13">
    <name type="scientific">Scheffersomyces spartinae</name>
    <dbReference type="NCBI Taxonomy" id="45513"/>
    <lineage>
        <taxon>Eukaryota</taxon>
        <taxon>Fungi</taxon>
        <taxon>Dikarya</taxon>
        <taxon>Ascomycota</taxon>
        <taxon>Saccharomycotina</taxon>
        <taxon>Pichiomycetes</taxon>
        <taxon>Debaryomycetaceae</taxon>
        <taxon>Scheffersomyces</taxon>
    </lineage>
</organism>
<protein>
    <recommendedName>
        <fullName evidence="10">Holocytochrome c-type synthase</fullName>
        <ecNumber evidence="10">4.4.1.17</ecNumber>
    </recommendedName>
</protein>
<dbReference type="InterPro" id="IPR000511">
    <property type="entry name" value="Holocyt_c/c1_synthase"/>
</dbReference>
<dbReference type="GO" id="GO:0005743">
    <property type="term" value="C:mitochondrial inner membrane"/>
    <property type="evidence" value="ECO:0007669"/>
    <property type="project" value="UniProtKB-SubCell"/>
</dbReference>
<keyword evidence="7 10" id="KW-0496">Mitochondrion</keyword>
<reference evidence="12" key="1">
    <citation type="submission" date="2021-03" db="EMBL/GenBank/DDBJ databases">
        <authorList>
            <person name="Palmer J.M."/>
        </authorList>
    </citation>
    <scope>NUCLEOTIDE SEQUENCE</scope>
    <source>
        <strain evidence="12">ARV_011</strain>
    </source>
</reference>
<comment type="catalytic activity">
    <reaction evidence="10">
        <text>holo-[cytochrome c] = apo-[cytochrome c] + heme b</text>
        <dbReference type="Rhea" id="RHEA:22648"/>
        <dbReference type="Rhea" id="RHEA-COMP:10725"/>
        <dbReference type="Rhea" id="RHEA-COMP:10726"/>
        <dbReference type="ChEBI" id="CHEBI:29950"/>
        <dbReference type="ChEBI" id="CHEBI:60344"/>
        <dbReference type="ChEBI" id="CHEBI:83739"/>
        <dbReference type="EC" id="4.4.1.17"/>
    </reaction>
</comment>
<evidence type="ECO:0000256" key="7">
    <source>
        <dbReference type="ARBA" id="ARBA00023128"/>
    </source>
</evidence>
<dbReference type="OrthoDB" id="4243at2759"/>
<evidence type="ECO:0000256" key="10">
    <source>
        <dbReference type="RuleBase" id="RU363130"/>
    </source>
</evidence>
<evidence type="ECO:0000256" key="3">
    <source>
        <dbReference type="ARBA" id="ARBA00022617"/>
    </source>
</evidence>
<dbReference type="Pfam" id="PF01265">
    <property type="entry name" value="Cyto_heme_lyase"/>
    <property type="match status" value="1"/>
</dbReference>
<keyword evidence="6 10" id="KW-0408">Iron</keyword>
<keyword evidence="13" id="KW-1185">Reference proteome</keyword>
<evidence type="ECO:0000256" key="5">
    <source>
        <dbReference type="ARBA" id="ARBA00022792"/>
    </source>
</evidence>
<comment type="caution">
    <text evidence="12">The sequence shown here is derived from an EMBL/GenBank/DDBJ whole genome shotgun (WGS) entry which is preliminary data.</text>
</comment>
<evidence type="ECO:0000256" key="6">
    <source>
        <dbReference type="ARBA" id="ARBA00023004"/>
    </source>
</evidence>
<keyword evidence="3 10" id="KW-0349">Heme</keyword>
<dbReference type="Proteomes" id="UP000790833">
    <property type="component" value="Unassembled WGS sequence"/>
</dbReference>
<evidence type="ECO:0000256" key="8">
    <source>
        <dbReference type="ARBA" id="ARBA00023136"/>
    </source>
</evidence>
<feature type="region of interest" description="Disordered" evidence="11">
    <location>
        <begin position="1"/>
        <end position="25"/>
    </location>
</feature>
<dbReference type="GO" id="GO:0046872">
    <property type="term" value="F:metal ion binding"/>
    <property type="evidence" value="ECO:0007669"/>
    <property type="project" value="UniProtKB-KW"/>
</dbReference>
<accession>A0A9P7V702</accession>
<evidence type="ECO:0000256" key="1">
    <source>
        <dbReference type="ARBA" id="ARBA00004273"/>
    </source>
</evidence>
<evidence type="ECO:0000256" key="2">
    <source>
        <dbReference type="ARBA" id="ARBA00007255"/>
    </source>
</evidence>
<dbReference type="PROSITE" id="PS00822">
    <property type="entry name" value="CYTO_HEME_LYASE_2"/>
    <property type="match status" value="1"/>
</dbReference>
<evidence type="ECO:0000256" key="9">
    <source>
        <dbReference type="ARBA" id="ARBA00023239"/>
    </source>
</evidence>
<dbReference type="GO" id="GO:0004408">
    <property type="term" value="F:holocytochrome-c synthase activity"/>
    <property type="evidence" value="ECO:0007669"/>
    <property type="project" value="UniProtKB-EC"/>
</dbReference>